<evidence type="ECO:0000313" key="4">
    <source>
        <dbReference type="Proteomes" id="UP000692954"/>
    </source>
</evidence>
<evidence type="ECO:0008006" key="5">
    <source>
        <dbReference type="Google" id="ProtNLM"/>
    </source>
</evidence>
<feature type="transmembrane region" description="Helical" evidence="2">
    <location>
        <begin position="329"/>
        <end position="349"/>
    </location>
</feature>
<accession>A0A8S1KVH3</accession>
<protein>
    <recommendedName>
        <fullName evidence="5">Transmembrane protein</fullName>
    </recommendedName>
</protein>
<dbReference type="Proteomes" id="UP000692954">
    <property type="component" value="Unassembled WGS sequence"/>
</dbReference>
<dbReference type="EMBL" id="CAJJDN010000012">
    <property type="protein sequence ID" value="CAD8058847.1"/>
    <property type="molecule type" value="Genomic_DNA"/>
</dbReference>
<keyword evidence="2" id="KW-0472">Membrane</keyword>
<keyword evidence="4" id="KW-1185">Reference proteome</keyword>
<evidence type="ECO:0000256" key="2">
    <source>
        <dbReference type="SAM" id="Phobius"/>
    </source>
</evidence>
<feature type="coiled-coil region" evidence="1">
    <location>
        <begin position="222"/>
        <end position="262"/>
    </location>
</feature>
<keyword evidence="2" id="KW-1133">Transmembrane helix</keyword>
<gene>
    <name evidence="3" type="ORF">PSON_ATCC_30995.1.T0120444</name>
</gene>
<keyword evidence="2" id="KW-0812">Transmembrane</keyword>
<evidence type="ECO:0000313" key="3">
    <source>
        <dbReference type="EMBL" id="CAD8058847.1"/>
    </source>
</evidence>
<reference evidence="3" key="1">
    <citation type="submission" date="2021-01" db="EMBL/GenBank/DDBJ databases">
        <authorList>
            <consortium name="Genoscope - CEA"/>
            <person name="William W."/>
        </authorList>
    </citation>
    <scope>NUCLEOTIDE SEQUENCE</scope>
</reference>
<organism evidence="3 4">
    <name type="scientific">Paramecium sonneborni</name>
    <dbReference type="NCBI Taxonomy" id="65129"/>
    <lineage>
        <taxon>Eukaryota</taxon>
        <taxon>Sar</taxon>
        <taxon>Alveolata</taxon>
        <taxon>Ciliophora</taxon>
        <taxon>Intramacronucleata</taxon>
        <taxon>Oligohymenophorea</taxon>
        <taxon>Peniculida</taxon>
        <taxon>Parameciidae</taxon>
        <taxon>Paramecium</taxon>
    </lineage>
</organism>
<name>A0A8S1KVH3_9CILI</name>
<comment type="caution">
    <text evidence="3">The sequence shown here is derived from an EMBL/GenBank/DDBJ whole genome shotgun (WGS) entry which is preliminary data.</text>
</comment>
<evidence type="ECO:0000256" key="1">
    <source>
        <dbReference type="SAM" id="Coils"/>
    </source>
</evidence>
<dbReference type="OrthoDB" id="304082at2759"/>
<keyword evidence="1" id="KW-0175">Coiled coil</keyword>
<dbReference type="AlphaFoldDB" id="A0A8S1KVH3"/>
<sequence length="374" mass="44348">MIILLILVFVIQGRFLQQKGVPPKKGEKWDQSNEAFDQILDHISSNLTQSQKDELELIEGYILSEGLLYYASANQEEKQKIFQSLIEMIGELEKENEQEKIKLENDIQYFSQLNTTDKDIVLTKISQSLNRALKDSSKVFNSNLVLQTIKEEIENFQNKPDRGTKATWNINEYKMIQEQNEQDLREIEYQIQEFLDQGLAEQKIQEKMKEFIEIFFSNSTTLEQNNKTIDEIILDVKKQEEQSNQNQQMKQYRQKVRELIREKLEQGKTEEEIQKEVDDYLSKNGVNDLTDEERDLIKLIIKKEMLRNQRQQSIINEDETKFQAQNNVYYIYLGIFTIVLLLSLLVFLIRRHKMKNNQKKQIGFRIPQEAESMD</sequence>
<proteinExistence type="predicted"/>